<gene>
    <name evidence="2" type="ORF">GSTUAT00002721001</name>
</gene>
<keyword evidence="3" id="KW-1185">Reference proteome</keyword>
<proteinExistence type="predicted"/>
<evidence type="ECO:0000256" key="1">
    <source>
        <dbReference type="SAM" id="MobiDB-lite"/>
    </source>
</evidence>
<evidence type="ECO:0000313" key="2">
    <source>
        <dbReference type="EMBL" id="CUS13207.1"/>
    </source>
</evidence>
<feature type="region of interest" description="Disordered" evidence="1">
    <location>
        <begin position="62"/>
        <end position="96"/>
    </location>
</feature>
<sequence length="151" mass="16573">MITSKGQSFSHRKHKPSSRKTHQRYTTIDLATGLSRKSELVSFVGSRPPYNPWIVPIINSKVESKNPDPQMDITQNSTPDLTCPSSPGGSTTSPYVPISPMEAKHYYHGLCSRPILVARSGTDTWNPPAGPVADLPCKELRPISSHPIRAV</sequence>
<feature type="compositionally biased region" description="Basic residues" evidence="1">
    <location>
        <begin position="10"/>
        <end position="23"/>
    </location>
</feature>
<feature type="region of interest" description="Disordered" evidence="1">
    <location>
        <begin position="1"/>
        <end position="24"/>
    </location>
</feature>
<name>A0A292Q3H3_9PEZI</name>
<protein>
    <submittedName>
        <fullName evidence="2">Uncharacterized protein</fullName>
    </submittedName>
</protein>
<accession>A0A292Q3H3</accession>
<reference evidence="2" key="1">
    <citation type="submission" date="2015-10" db="EMBL/GenBank/DDBJ databases">
        <authorList>
            <person name="Regsiter A."/>
            <person name="william w."/>
        </authorList>
    </citation>
    <scope>NUCLEOTIDE SEQUENCE</scope>
    <source>
        <strain evidence="2">Montdore</strain>
    </source>
</reference>
<evidence type="ECO:0000313" key="3">
    <source>
        <dbReference type="Proteomes" id="UP001412239"/>
    </source>
</evidence>
<dbReference type="Proteomes" id="UP001412239">
    <property type="component" value="Unassembled WGS sequence"/>
</dbReference>
<organism evidence="2 3">
    <name type="scientific">Tuber aestivum</name>
    <name type="common">summer truffle</name>
    <dbReference type="NCBI Taxonomy" id="59557"/>
    <lineage>
        <taxon>Eukaryota</taxon>
        <taxon>Fungi</taxon>
        <taxon>Dikarya</taxon>
        <taxon>Ascomycota</taxon>
        <taxon>Pezizomycotina</taxon>
        <taxon>Pezizomycetes</taxon>
        <taxon>Pezizales</taxon>
        <taxon>Tuberaceae</taxon>
        <taxon>Tuber</taxon>
    </lineage>
</organism>
<dbReference type="AlphaFoldDB" id="A0A292Q3H3"/>
<feature type="compositionally biased region" description="Low complexity" evidence="1">
    <location>
        <begin position="84"/>
        <end position="94"/>
    </location>
</feature>
<dbReference type="EMBL" id="LN890977">
    <property type="protein sequence ID" value="CUS13207.1"/>
    <property type="molecule type" value="Genomic_DNA"/>
</dbReference>